<dbReference type="Proteomes" id="UP000694380">
    <property type="component" value="Unplaced"/>
</dbReference>
<dbReference type="GO" id="GO:0042110">
    <property type="term" value="P:T cell activation"/>
    <property type="evidence" value="ECO:0007669"/>
    <property type="project" value="TreeGrafter"/>
</dbReference>
<name>A0A8C3IVM5_CHRPI</name>
<reference evidence="6" key="1">
    <citation type="submission" date="2025-08" db="UniProtKB">
        <authorList>
            <consortium name="Ensembl"/>
        </authorList>
    </citation>
    <scope>IDENTIFICATION</scope>
</reference>
<proteinExistence type="predicted"/>
<dbReference type="SUPFAM" id="SSF48726">
    <property type="entry name" value="Immunoglobulin"/>
    <property type="match status" value="1"/>
</dbReference>
<reference evidence="6" key="2">
    <citation type="submission" date="2025-09" db="UniProtKB">
        <authorList>
            <consortium name="Ensembl"/>
        </authorList>
    </citation>
    <scope>IDENTIFICATION</scope>
</reference>
<dbReference type="PANTHER" id="PTHR12080:SF18">
    <property type="entry name" value="SLAM FAMILY MEMBER 9"/>
    <property type="match status" value="1"/>
</dbReference>
<evidence type="ECO:0000256" key="1">
    <source>
        <dbReference type="ARBA" id="ARBA00004370"/>
    </source>
</evidence>
<dbReference type="InterPro" id="IPR013783">
    <property type="entry name" value="Ig-like_fold"/>
</dbReference>
<protein>
    <recommendedName>
        <fullName evidence="5">Ig-like domain-containing protein</fullName>
    </recommendedName>
</protein>
<sequence>MKYLIRLRNQSHFEELSSISLLTSLFLSVFLDARTTRSQAIQLTGMVGGSVVFPFKVPPWVPVETIVWNSVTTLATFTPRKGKPAAVKVLDKRYIGRLRVLDHTYSLVISNLSVLDRGIYRAQINTEFTTTVTEYLLRVYKRVSVPDIQMVSKTLGNESCTMNLSCTVKSGDNVTYSWNCSKGNTSQHPYNDNFLHLFFTPGEGSFSCKCTARNKISVRCSPSSVASLCRSVTPAGAWQASCKTRAKQQRVEQLQAFGTRLGSVRIRHVGPHFKSACKRVLSPPGCPLVPRHGVTGDFASPVLLPLPWPHGQFQTVSSFDFPSGSSRARPSCQVM</sequence>
<dbReference type="AlphaFoldDB" id="A0A8C3IVM5"/>
<dbReference type="GeneTree" id="ENSGT01030000234540"/>
<dbReference type="PANTHER" id="PTHR12080">
    <property type="entry name" value="SIGNALING LYMPHOCYTIC ACTIVATION MOLECULE"/>
    <property type="match status" value="1"/>
</dbReference>
<dbReference type="PROSITE" id="PS50835">
    <property type="entry name" value="IG_LIKE"/>
    <property type="match status" value="1"/>
</dbReference>
<evidence type="ECO:0000313" key="7">
    <source>
        <dbReference type="Proteomes" id="UP000694380"/>
    </source>
</evidence>
<accession>A0A8C3IVM5</accession>
<comment type="subcellular location">
    <subcellularLocation>
        <location evidence="1">Membrane</location>
    </subcellularLocation>
</comment>
<evidence type="ECO:0000259" key="5">
    <source>
        <dbReference type="PROSITE" id="PS50835"/>
    </source>
</evidence>
<dbReference type="Ensembl" id="ENSCPBT00000044735.1">
    <property type="protein sequence ID" value="ENSCPBP00000038157.1"/>
    <property type="gene ID" value="ENSCPBG00000026411.1"/>
</dbReference>
<evidence type="ECO:0000256" key="3">
    <source>
        <dbReference type="ARBA" id="ARBA00023136"/>
    </source>
</evidence>
<keyword evidence="2" id="KW-0732">Signal</keyword>
<evidence type="ECO:0000256" key="2">
    <source>
        <dbReference type="ARBA" id="ARBA00022729"/>
    </source>
</evidence>
<evidence type="ECO:0000313" key="6">
    <source>
        <dbReference type="Ensembl" id="ENSCPBP00000038157.1"/>
    </source>
</evidence>
<keyword evidence="4" id="KW-0325">Glycoprotein</keyword>
<dbReference type="InterPro" id="IPR015631">
    <property type="entry name" value="CD2/SLAM_rcpt"/>
</dbReference>
<keyword evidence="7" id="KW-1185">Reference proteome</keyword>
<feature type="domain" description="Ig-like" evidence="5">
    <location>
        <begin position="146"/>
        <end position="219"/>
    </location>
</feature>
<organism evidence="6 7">
    <name type="scientific">Chrysemys picta bellii</name>
    <name type="common">Western painted turtle</name>
    <name type="synonym">Emys bellii</name>
    <dbReference type="NCBI Taxonomy" id="8478"/>
    <lineage>
        <taxon>Eukaryota</taxon>
        <taxon>Metazoa</taxon>
        <taxon>Chordata</taxon>
        <taxon>Craniata</taxon>
        <taxon>Vertebrata</taxon>
        <taxon>Euteleostomi</taxon>
        <taxon>Archelosauria</taxon>
        <taxon>Testudinata</taxon>
        <taxon>Testudines</taxon>
        <taxon>Cryptodira</taxon>
        <taxon>Durocryptodira</taxon>
        <taxon>Testudinoidea</taxon>
        <taxon>Emydidae</taxon>
        <taxon>Chrysemys</taxon>
    </lineage>
</organism>
<keyword evidence="3" id="KW-0472">Membrane</keyword>
<dbReference type="GO" id="GO:0009897">
    <property type="term" value="C:external side of plasma membrane"/>
    <property type="evidence" value="ECO:0007669"/>
    <property type="project" value="TreeGrafter"/>
</dbReference>
<dbReference type="InterPro" id="IPR036179">
    <property type="entry name" value="Ig-like_dom_sf"/>
</dbReference>
<dbReference type="InterPro" id="IPR007110">
    <property type="entry name" value="Ig-like_dom"/>
</dbReference>
<evidence type="ECO:0000256" key="4">
    <source>
        <dbReference type="ARBA" id="ARBA00023180"/>
    </source>
</evidence>
<dbReference type="Gene3D" id="2.60.40.10">
    <property type="entry name" value="Immunoglobulins"/>
    <property type="match status" value="2"/>
</dbReference>